<dbReference type="KEGG" id="hmr:Hipma_1034"/>
<gene>
    <name evidence="1" type="ordered locus">Hipma_1034</name>
</gene>
<dbReference type="AlphaFoldDB" id="F2LW66"/>
<dbReference type="InParanoid" id="F2LW66"/>
<dbReference type="OrthoDB" id="5496374at2"/>
<proteinExistence type="predicted"/>
<organism evidence="1 2">
    <name type="scientific">Hippea maritima (strain ATCC 700847 / DSM 10411 / MH2)</name>
    <dbReference type="NCBI Taxonomy" id="760142"/>
    <lineage>
        <taxon>Bacteria</taxon>
        <taxon>Pseudomonadati</taxon>
        <taxon>Campylobacterota</taxon>
        <taxon>Desulfurellia</taxon>
        <taxon>Desulfurellales</taxon>
        <taxon>Hippeaceae</taxon>
        <taxon>Hippea</taxon>
    </lineage>
</organism>
<name>F2LW66_HIPMA</name>
<reference evidence="2" key="2">
    <citation type="submission" date="2011-03" db="EMBL/GenBank/DDBJ databases">
        <title>The complete genome of Hippea maritima DSM 10411.</title>
        <authorList>
            <consortium name="US DOE Joint Genome Institute (JGI-PGF)"/>
            <person name="Lucas S."/>
            <person name="Copeland A."/>
            <person name="Lapidus A."/>
            <person name="Bruce D."/>
            <person name="Goodwin L."/>
            <person name="Pitluck S."/>
            <person name="Peters L."/>
            <person name="Kyrpides N."/>
            <person name="Mavromatis K."/>
            <person name="Pagani I."/>
            <person name="Ivanova N."/>
            <person name="Mikhailova N."/>
            <person name="Lu M."/>
            <person name="Detter J.C."/>
            <person name="Tapia R."/>
            <person name="Han C."/>
            <person name="Land M."/>
            <person name="Hauser L."/>
            <person name="Markowitz V."/>
            <person name="Cheng J.-F."/>
            <person name="Hugenholtz P."/>
            <person name="Woyke T."/>
            <person name="Wu D."/>
            <person name="Spring S."/>
            <person name="Schroeder M."/>
            <person name="Brambilla E."/>
            <person name="Klenk H.-P."/>
            <person name="Eisen J.A."/>
        </authorList>
    </citation>
    <scope>NUCLEOTIDE SEQUENCE [LARGE SCALE GENOMIC DNA]</scope>
    <source>
        <strain evidence="2">ATCC 700847 / DSM 10411 / MH2</strain>
    </source>
</reference>
<protein>
    <submittedName>
        <fullName evidence="1">Response regulator receiver</fullName>
    </submittedName>
</protein>
<dbReference type="EMBL" id="CP002606">
    <property type="protein sequence ID" value="AEA34000.1"/>
    <property type="molecule type" value="Genomic_DNA"/>
</dbReference>
<evidence type="ECO:0000313" key="2">
    <source>
        <dbReference type="Proteomes" id="UP000008139"/>
    </source>
</evidence>
<dbReference type="InterPro" id="IPR011006">
    <property type="entry name" value="CheY-like_superfamily"/>
</dbReference>
<dbReference type="Gene3D" id="3.40.50.2300">
    <property type="match status" value="1"/>
</dbReference>
<dbReference type="STRING" id="760142.Hipma_1034"/>
<reference evidence="1 2" key="1">
    <citation type="journal article" date="2011" name="Stand. Genomic Sci.">
        <title>Complete genome sequence of the thermophilic sulfur-reducer Hippea maritima type strain (MH(2)).</title>
        <authorList>
            <person name="Huntemann M."/>
            <person name="Lu M."/>
            <person name="Nolan M."/>
            <person name="Lapidus A."/>
            <person name="Lucas S."/>
            <person name="Hammon N."/>
            <person name="Deshpande S."/>
            <person name="Cheng J.F."/>
            <person name="Tapia R."/>
            <person name="Han C."/>
            <person name="Goodwin L."/>
            <person name="Pitluck S."/>
            <person name="Liolios K."/>
            <person name="Pagani I."/>
            <person name="Ivanova N."/>
            <person name="Ovchinikova G."/>
            <person name="Pati A."/>
            <person name="Chen A."/>
            <person name="Palaniappan K."/>
            <person name="Land M."/>
            <person name="Hauser L."/>
            <person name="Jeffries C.D."/>
            <person name="Detter J.C."/>
            <person name="Brambilla E.M."/>
            <person name="Rohde M."/>
            <person name="Spring S."/>
            <person name="Goker M."/>
            <person name="Woyke T."/>
            <person name="Bristow J."/>
            <person name="Eisen J.A."/>
            <person name="Markowitz V."/>
            <person name="Hugenholtz P."/>
            <person name="Kyrpides N.C."/>
            <person name="Klenk H.P."/>
            <person name="Mavromatis K."/>
        </authorList>
    </citation>
    <scope>NUCLEOTIDE SEQUENCE [LARGE SCALE GENOMIC DNA]</scope>
    <source>
        <strain evidence="2">ATCC 700847 / DSM 10411 / MH2</strain>
    </source>
</reference>
<accession>F2LW66</accession>
<evidence type="ECO:0000313" key="1">
    <source>
        <dbReference type="EMBL" id="AEA34000.1"/>
    </source>
</evidence>
<dbReference type="HOGENOM" id="CLU_830992_0_0_7"/>
<dbReference type="Proteomes" id="UP000008139">
    <property type="component" value="Chromosome"/>
</dbReference>
<dbReference type="eggNOG" id="COG0745">
    <property type="taxonomic scope" value="Bacteria"/>
</dbReference>
<keyword evidence="2" id="KW-1185">Reference proteome</keyword>
<dbReference type="RefSeq" id="WP_013682039.1">
    <property type="nucleotide sequence ID" value="NC_015318.1"/>
</dbReference>
<dbReference type="SUPFAM" id="SSF52172">
    <property type="entry name" value="CheY-like"/>
    <property type="match status" value="1"/>
</dbReference>
<sequence>MSEKRVLIVCDEAILNDIIKFFFEKMSYKVDMVDNPKDAVNKVETFNYQLLIIGKNKGTIVKPKLADILYSKASHKPHIIVFKDPGEIIPKEFYITPIPRPTFIQDIMKVLEKEGIKVQNGYSKEEINLENFIENPNYRQTSTFDFFKNLKGNIKFIIKKGNSRLLGLTMGTDLYIISSDLEEPYDIIKLKNTEIAYEPLNLNEFLSMPLSKVFKANFREFIVKAIDRINDKNLLLSFLPKLDYYIKLKAPVYVLKQIDLIVENIDIDRISSKDENITLRDAIENGSSLSKVKAVVCMYILNMIDIEENIESNKFDVKIKKSFLKKIIDKIRGL</sequence>